<keyword evidence="2" id="KW-1185">Reference proteome</keyword>
<organism evidence="1 2">
    <name type="scientific">Botryobasidium botryosum (strain FD-172 SS1)</name>
    <dbReference type="NCBI Taxonomy" id="930990"/>
    <lineage>
        <taxon>Eukaryota</taxon>
        <taxon>Fungi</taxon>
        <taxon>Dikarya</taxon>
        <taxon>Basidiomycota</taxon>
        <taxon>Agaricomycotina</taxon>
        <taxon>Agaricomycetes</taxon>
        <taxon>Cantharellales</taxon>
        <taxon>Botryobasidiaceae</taxon>
        <taxon>Botryobasidium</taxon>
    </lineage>
</organism>
<dbReference type="AlphaFoldDB" id="A0A067LVA9"/>
<dbReference type="EMBL" id="KL198149">
    <property type="protein sequence ID" value="KDQ06200.1"/>
    <property type="molecule type" value="Genomic_DNA"/>
</dbReference>
<sequence length="105" mass="11273">MAIADPTRPRGWFMELNIDAPACEDPEAHNKAPILHRPLVFARVFTYAHLIATLAAFATMDPCFHGAPAAITASAIELPAIAVLPDSTASSPSCMMRIMMTLPVL</sequence>
<accession>A0A067LVA9</accession>
<gene>
    <name evidence="1" type="ORF">BOTBODRAFT_60723</name>
</gene>
<proteinExistence type="predicted"/>
<name>A0A067LVA9_BOTB1</name>
<reference evidence="2" key="1">
    <citation type="journal article" date="2014" name="Proc. Natl. Acad. Sci. U.S.A.">
        <title>Extensive sampling of basidiomycete genomes demonstrates inadequacy of the white-rot/brown-rot paradigm for wood decay fungi.</title>
        <authorList>
            <person name="Riley R."/>
            <person name="Salamov A.A."/>
            <person name="Brown D.W."/>
            <person name="Nagy L.G."/>
            <person name="Floudas D."/>
            <person name="Held B.W."/>
            <person name="Levasseur A."/>
            <person name="Lombard V."/>
            <person name="Morin E."/>
            <person name="Otillar R."/>
            <person name="Lindquist E.A."/>
            <person name="Sun H."/>
            <person name="LaButti K.M."/>
            <person name="Schmutz J."/>
            <person name="Jabbour D."/>
            <person name="Luo H."/>
            <person name="Baker S.E."/>
            <person name="Pisabarro A.G."/>
            <person name="Walton J.D."/>
            <person name="Blanchette R.A."/>
            <person name="Henrissat B."/>
            <person name="Martin F."/>
            <person name="Cullen D."/>
            <person name="Hibbett D.S."/>
            <person name="Grigoriev I.V."/>
        </authorList>
    </citation>
    <scope>NUCLEOTIDE SEQUENCE [LARGE SCALE GENOMIC DNA]</scope>
    <source>
        <strain evidence="2">FD-172 SS1</strain>
    </source>
</reference>
<evidence type="ECO:0000313" key="2">
    <source>
        <dbReference type="Proteomes" id="UP000027195"/>
    </source>
</evidence>
<dbReference type="HOGENOM" id="CLU_2236154_0_0_1"/>
<dbReference type="Proteomes" id="UP000027195">
    <property type="component" value="Unassembled WGS sequence"/>
</dbReference>
<evidence type="ECO:0000313" key="1">
    <source>
        <dbReference type="EMBL" id="KDQ06200.1"/>
    </source>
</evidence>
<protein>
    <submittedName>
        <fullName evidence="1">Uncharacterized protein</fullName>
    </submittedName>
</protein>
<dbReference type="InParanoid" id="A0A067LVA9"/>